<feature type="region of interest" description="Disordered" evidence="1">
    <location>
        <begin position="17"/>
        <end position="43"/>
    </location>
</feature>
<comment type="caution">
    <text evidence="2">The sequence shown here is derived from an EMBL/GenBank/DDBJ whole genome shotgun (WGS) entry which is preliminary data.</text>
</comment>
<name>A0AAV5KCR5_9ROSI</name>
<evidence type="ECO:0000313" key="3">
    <source>
        <dbReference type="Proteomes" id="UP001054252"/>
    </source>
</evidence>
<proteinExistence type="predicted"/>
<organism evidence="2 3">
    <name type="scientific">Rubroshorea leprosula</name>
    <dbReference type="NCBI Taxonomy" id="152421"/>
    <lineage>
        <taxon>Eukaryota</taxon>
        <taxon>Viridiplantae</taxon>
        <taxon>Streptophyta</taxon>
        <taxon>Embryophyta</taxon>
        <taxon>Tracheophyta</taxon>
        <taxon>Spermatophyta</taxon>
        <taxon>Magnoliopsida</taxon>
        <taxon>eudicotyledons</taxon>
        <taxon>Gunneridae</taxon>
        <taxon>Pentapetalae</taxon>
        <taxon>rosids</taxon>
        <taxon>malvids</taxon>
        <taxon>Malvales</taxon>
        <taxon>Dipterocarpaceae</taxon>
        <taxon>Rubroshorea</taxon>
    </lineage>
</organism>
<dbReference type="EMBL" id="BPVZ01000060">
    <property type="protein sequence ID" value="GKV22375.1"/>
    <property type="molecule type" value="Genomic_DNA"/>
</dbReference>
<evidence type="ECO:0000256" key="1">
    <source>
        <dbReference type="SAM" id="MobiDB-lite"/>
    </source>
</evidence>
<accession>A0AAV5KCR5</accession>
<reference evidence="2 3" key="1">
    <citation type="journal article" date="2021" name="Commun. Biol.">
        <title>The genome of Shorea leprosula (Dipterocarpaceae) highlights the ecological relevance of drought in aseasonal tropical rainforests.</title>
        <authorList>
            <person name="Ng K.K.S."/>
            <person name="Kobayashi M.J."/>
            <person name="Fawcett J.A."/>
            <person name="Hatakeyama M."/>
            <person name="Paape T."/>
            <person name="Ng C.H."/>
            <person name="Ang C.C."/>
            <person name="Tnah L.H."/>
            <person name="Lee C.T."/>
            <person name="Nishiyama T."/>
            <person name="Sese J."/>
            <person name="O'Brien M.J."/>
            <person name="Copetti D."/>
            <person name="Mohd Noor M.I."/>
            <person name="Ong R.C."/>
            <person name="Putra M."/>
            <person name="Sireger I.Z."/>
            <person name="Indrioko S."/>
            <person name="Kosugi Y."/>
            <person name="Izuno A."/>
            <person name="Isagi Y."/>
            <person name="Lee S.L."/>
            <person name="Shimizu K.K."/>
        </authorList>
    </citation>
    <scope>NUCLEOTIDE SEQUENCE [LARGE SCALE GENOMIC DNA]</scope>
    <source>
        <strain evidence="2">214</strain>
    </source>
</reference>
<dbReference type="Proteomes" id="UP001054252">
    <property type="component" value="Unassembled WGS sequence"/>
</dbReference>
<dbReference type="AlphaFoldDB" id="A0AAV5KCR5"/>
<sequence length="69" mass="7708">MASLVLLLSELLRHRDPSFSSSSTFPASTSLMSSASRKQLGKNEDGKYYSEMKGEDLQELRVSVDLVWP</sequence>
<gene>
    <name evidence="2" type="ORF">SLEP1_g32255</name>
</gene>
<keyword evidence="3" id="KW-1185">Reference proteome</keyword>
<feature type="compositionally biased region" description="Low complexity" evidence="1">
    <location>
        <begin position="18"/>
        <end position="34"/>
    </location>
</feature>
<protein>
    <submittedName>
        <fullName evidence="2">Uncharacterized protein</fullName>
    </submittedName>
</protein>
<evidence type="ECO:0000313" key="2">
    <source>
        <dbReference type="EMBL" id="GKV22375.1"/>
    </source>
</evidence>